<comment type="caution">
    <text evidence="2">The sequence shown here is derived from an EMBL/GenBank/DDBJ whole genome shotgun (WGS) entry which is preliminary data.</text>
</comment>
<dbReference type="InterPro" id="IPR036155">
    <property type="entry name" value="Crypto/Photolyase_N_sf"/>
</dbReference>
<evidence type="ECO:0000259" key="1">
    <source>
        <dbReference type="PROSITE" id="PS51645"/>
    </source>
</evidence>
<keyword evidence="3" id="KW-1185">Reference proteome</keyword>
<dbReference type="Gene3D" id="3.40.50.620">
    <property type="entry name" value="HUPs"/>
    <property type="match status" value="1"/>
</dbReference>
<dbReference type="PROSITE" id="PS51645">
    <property type="entry name" value="PHR_CRY_ALPHA_BETA"/>
    <property type="match status" value="1"/>
</dbReference>
<protein>
    <recommendedName>
        <fullName evidence="1">Photolyase/cryptochrome alpha/beta domain-containing protein</fullName>
    </recommendedName>
</protein>
<dbReference type="InterPro" id="IPR014729">
    <property type="entry name" value="Rossmann-like_a/b/a_fold"/>
</dbReference>
<feature type="domain" description="Photolyase/cryptochrome alpha/beta" evidence="1">
    <location>
        <begin position="3"/>
        <end position="55"/>
    </location>
</feature>
<dbReference type="InterPro" id="IPR006050">
    <property type="entry name" value="DNA_photolyase_N"/>
</dbReference>
<evidence type="ECO:0000313" key="2">
    <source>
        <dbReference type="EMBL" id="GAA4816921.1"/>
    </source>
</evidence>
<dbReference type="EMBL" id="BAABKQ010000001">
    <property type="protein sequence ID" value="GAA4816921.1"/>
    <property type="molecule type" value="Genomic_DNA"/>
</dbReference>
<dbReference type="SUPFAM" id="SSF52425">
    <property type="entry name" value="Cryptochrome/photolyase, N-terminal domain"/>
    <property type="match status" value="1"/>
</dbReference>
<organism evidence="2 3">
    <name type="scientific">Tomitella cavernea</name>
    <dbReference type="NCBI Taxonomy" id="1387982"/>
    <lineage>
        <taxon>Bacteria</taxon>
        <taxon>Bacillati</taxon>
        <taxon>Actinomycetota</taxon>
        <taxon>Actinomycetes</taxon>
        <taxon>Mycobacteriales</taxon>
        <taxon>Tomitella</taxon>
    </lineage>
</organism>
<reference evidence="3" key="1">
    <citation type="journal article" date="2019" name="Int. J. Syst. Evol. Microbiol.">
        <title>The Global Catalogue of Microorganisms (GCM) 10K type strain sequencing project: providing services to taxonomists for standard genome sequencing and annotation.</title>
        <authorList>
            <consortium name="The Broad Institute Genomics Platform"/>
            <consortium name="The Broad Institute Genome Sequencing Center for Infectious Disease"/>
            <person name="Wu L."/>
            <person name="Ma J."/>
        </authorList>
    </citation>
    <scope>NUCLEOTIDE SEQUENCE [LARGE SCALE GENOMIC DNA]</scope>
    <source>
        <strain evidence="3">JCM 18542</strain>
    </source>
</reference>
<dbReference type="Proteomes" id="UP001500839">
    <property type="component" value="Unassembled WGS sequence"/>
</dbReference>
<dbReference type="RefSeq" id="WP_200171804.1">
    <property type="nucleotide sequence ID" value="NZ_BAABKQ010000001.1"/>
</dbReference>
<accession>A0ABP9CS68</accession>
<evidence type="ECO:0000313" key="3">
    <source>
        <dbReference type="Proteomes" id="UP001500839"/>
    </source>
</evidence>
<gene>
    <name evidence="2" type="ORF">GCM10023353_24230</name>
</gene>
<proteinExistence type="predicted"/>
<name>A0ABP9CS68_9ACTN</name>
<sequence>MTTCAIIWYRRDLRLADLPVILAAADSADTALVMTLVEIPQLCSPKFPSLGRSVA</sequence>